<dbReference type="Gene3D" id="2.40.10.120">
    <property type="match status" value="1"/>
</dbReference>
<gene>
    <name evidence="3" type="ORF">GCM10007100_34950</name>
</gene>
<dbReference type="SUPFAM" id="SSF50156">
    <property type="entry name" value="PDZ domain-like"/>
    <property type="match status" value="1"/>
</dbReference>
<dbReference type="SMART" id="SM00228">
    <property type="entry name" value="PDZ"/>
    <property type="match status" value="1"/>
</dbReference>
<proteinExistence type="inferred from homology"/>
<dbReference type="PANTHER" id="PTHR22939">
    <property type="entry name" value="SERINE PROTEASE FAMILY S1C HTRA-RELATED"/>
    <property type="match status" value="1"/>
</dbReference>
<evidence type="ECO:0000256" key="1">
    <source>
        <dbReference type="ARBA" id="ARBA00010541"/>
    </source>
</evidence>
<sequence length="350" mass="38168">MGAMLFAPIVAGQSLESEFRKEGTRVRAAYDELTEIFQASSAVVYDDWKKDGYGVVVSSDGQVLVKASELPALETLSLRIGRKKYSEVEVLATSADWDVSLLKVDAEGLTAIEFSESEPGHGSIVLSNGATSNLKRRAQMGVIAANAREVGEGQLAVLGIQMDGSVEGEVKVGGISPQSGAKDAGMEKGDQILSIEGEAVAKNEEVAELLRGRKPGEMIKILVRREAKQEKPLEVEDPFAHLAEFEPSFEELEFEVELRERQIVFPEQFTRNDMMSGKFSERRTNFPRILQHDTSLADRTTGGPLLTLDGKCVGMNIAYVSRECSYAIPAKELQELLGQLRAEAGMVPAE</sequence>
<dbReference type="InterPro" id="IPR043504">
    <property type="entry name" value="Peptidase_S1_PA_chymotrypsin"/>
</dbReference>
<dbReference type="PANTHER" id="PTHR22939:SF129">
    <property type="entry name" value="SERINE PROTEASE HTRA2, MITOCHONDRIAL"/>
    <property type="match status" value="1"/>
</dbReference>
<name>A0A918TW09_9BACT</name>
<dbReference type="EMBL" id="BMXI01000017">
    <property type="protein sequence ID" value="GHC64259.1"/>
    <property type="molecule type" value="Genomic_DNA"/>
</dbReference>
<dbReference type="PROSITE" id="PS50106">
    <property type="entry name" value="PDZ"/>
    <property type="match status" value="1"/>
</dbReference>
<accession>A0A918TW09</accession>
<reference evidence="3" key="1">
    <citation type="journal article" date="2014" name="Int. J. Syst. Evol. Microbiol.">
        <title>Complete genome sequence of Corynebacterium casei LMG S-19264T (=DSM 44701T), isolated from a smear-ripened cheese.</title>
        <authorList>
            <consortium name="US DOE Joint Genome Institute (JGI-PGF)"/>
            <person name="Walter F."/>
            <person name="Albersmeier A."/>
            <person name="Kalinowski J."/>
            <person name="Ruckert C."/>
        </authorList>
    </citation>
    <scope>NUCLEOTIDE SEQUENCE</scope>
    <source>
        <strain evidence="3">KCTC 12988</strain>
    </source>
</reference>
<dbReference type="SUPFAM" id="SSF50494">
    <property type="entry name" value="Trypsin-like serine proteases"/>
    <property type="match status" value="1"/>
</dbReference>
<protein>
    <recommendedName>
        <fullName evidence="2">PDZ domain-containing protein</fullName>
    </recommendedName>
</protein>
<dbReference type="AlphaFoldDB" id="A0A918TW09"/>
<dbReference type="InterPro" id="IPR036034">
    <property type="entry name" value="PDZ_sf"/>
</dbReference>
<dbReference type="Proteomes" id="UP000644507">
    <property type="component" value="Unassembled WGS sequence"/>
</dbReference>
<evidence type="ECO:0000313" key="4">
    <source>
        <dbReference type="Proteomes" id="UP000644507"/>
    </source>
</evidence>
<evidence type="ECO:0000313" key="3">
    <source>
        <dbReference type="EMBL" id="GHC64259.1"/>
    </source>
</evidence>
<feature type="domain" description="PDZ" evidence="2">
    <location>
        <begin position="142"/>
        <end position="225"/>
    </location>
</feature>
<dbReference type="Gene3D" id="2.30.42.10">
    <property type="match status" value="1"/>
</dbReference>
<dbReference type="Pfam" id="PF13180">
    <property type="entry name" value="PDZ_2"/>
    <property type="match status" value="1"/>
</dbReference>
<comment type="similarity">
    <text evidence="1">Belongs to the peptidase S1C family.</text>
</comment>
<dbReference type="Gene3D" id="2.40.10.10">
    <property type="entry name" value="Trypsin-like serine proteases"/>
    <property type="match status" value="1"/>
</dbReference>
<dbReference type="InterPro" id="IPR009003">
    <property type="entry name" value="Peptidase_S1_PA"/>
</dbReference>
<comment type="caution">
    <text evidence="3">The sequence shown here is derived from an EMBL/GenBank/DDBJ whole genome shotgun (WGS) entry which is preliminary data.</text>
</comment>
<reference evidence="3" key="2">
    <citation type="submission" date="2020-09" db="EMBL/GenBank/DDBJ databases">
        <authorList>
            <person name="Sun Q."/>
            <person name="Kim S."/>
        </authorList>
    </citation>
    <scope>NUCLEOTIDE SEQUENCE</scope>
    <source>
        <strain evidence="3">KCTC 12988</strain>
    </source>
</reference>
<evidence type="ECO:0000259" key="2">
    <source>
        <dbReference type="PROSITE" id="PS50106"/>
    </source>
</evidence>
<dbReference type="InterPro" id="IPR001478">
    <property type="entry name" value="PDZ"/>
</dbReference>
<organism evidence="3 4">
    <name type="scientific">Roseibacillus persicicus</name>
    <dbReference type="NCBI Taxonomy" id="454148"/>
    <lineage>
        <taxon>Bacteria</taxon>
        <taxon>Pseudomonadati</taxon>
        <taxon>Verrucomicrobiota</taxon>
        <taxon>Verrucomicrobiia</taxon>
        <taxon>Verrucomicrobiales</taxon>
        <taxon>Verrucomicrobiaceae</taxon>
        <taxon>Roseibacillus</taxon>
    </lineage>
</organism>
<keyword evidence="4" id="KW-1185">Reference proteome</keyword>